<protein>
    <submittedName>
        <fullName evidence="2">Uncharacterized protein</fullName>
    </submittedName>
</protein>
<accession>A0A0F9S0E6</accession>
<name>A0A0F9S0E6_9ZZZZ</name>
<evidence type="ECO:0000256" key="1">
    <source>
        <dbReference type="SAM" id="Phobius"/>
    </source>
</evidence>
<dbReference type="AlphaFoldDB" id="A0A0F9S0E6"/>
<organism evidence="2">
    <name type="scientific">marine sediment metagenome</name>
    <dbReference type="NCBI Taxonomy" id="412755"/>
    <lineage>
        <taxon>unclassified sequences</taxon>
        <taxon>metagenomes</taxon>
        <taxon>ecological metagenomes</taxon>
    </lineage>
</organism>
<sequence>MTNFEGKEEEKAPADFYSNVPYLDKKSIIVKTWSGACREGLLSALEQANVMNIQRSDYYEGTPRRGIRNRVLLLIKLPIPPRFRDMDIVSEVRSFCMEVYKKFKSENPELCRVEGDRIWRCCQVTKVESNLRPGRQPIQNLNIVFPIRSRSNLTLFIFHSIFVMLLRSWIFLDDKGKRRSLSSIYSFWGDKVKERREGTFAPLNIHINFIMYCIFLFGHPSTMLLSQVVSYRGRTTGPIDYFKTYPQVLMKLCEVHKIWHRFHKYDPRIKDFPSKFLTRYVDTKRKSHKSKEIKISKRSVYENHLS</sequence>
<evidence type="ECO:0000313" key="2">
    <source>
        <dbReference type="EMBL" id="KKN22803.1"/>
    </source>
</evidence>
<comment type="caution">
    <text evidence="2">The sequence shown here is derived from an EMBL/GenBank/DDBJ whole genome shotgun (WGS) entry which is preliminary data.</text>
</comment>
<gene>
    <name evidence="2" type="ORF">LCGC14_0911650</name>
</gene>
<feature type="transmembrane region" description="Helical" evidence="1">
    <location>
        <begin position="153"/>
        <end position="172"/>
    </location>
</feature>
<reference evidence="2" key="1">
    <citation type="journal article" date="2015" name="Nature">
        <title>Complex archaea that bridge the gap between prokaryotes and eukaryotes.</title>
        <authorList>
            <person name="Spang A."/>
            <person name="Saw J.H."/>
            <person name="Jorgensen S.L."/>
            <person name="Zaremba-Niedzwiedzka K."/>
            <person name="Martijn J."/>
            <person name="Lind A.E."/>
            <person name="van Eijk R."/>
            <person name="Schleper C."/>
            <person name="Guy L."/>
            <person name="Ettema T.J."/>
        </authorList>
    </citation>
    <scope>NUCLEOTIDE SEQUENCE</scope>
</reference>
<feature type="transmembrane region" description="Helical" evidence="1">
    <location>
        <begin position="205"/>
        <end position="225"/>
    </location>
</feature>
<keyword evidence="1" id="KW-1133">Transmembrane helix</keyword>
<keyword evidence="1" id="KW-0812">Transmembrane</keyword>
<proteinExistence type="predicted"/>
<dbReference type="EMBL" id="LAZR01003030">
    <property type="protein sequence ID" value="KKN22803.1"/>
    <property type="molecule type" value="Genomic_DNA"/>
</dbReference>
<keyword evidence="1" id="KW-0472">Membrane</keyword>